<feature type="non-terminal residue" evidence="1">
    <location>
        <position position="309"/>
    </location>
</feature>
<comment type="caution">
    <text evidence="1">The sequence shown here is derived from an EMBL/GenBank/DDBJ whole genome shotgun (WGS) entry which is preliminary data.</text>
</comment>
<keyword evidence="2" id="KW-1185">Reference proteome</keyword>
<name>A0ACB6RGA1_9PLEO</name>
<sequence>MPFIHTFPVRHLLYWLLPSLVSAIALHNITLPLPLGTSTHNSPGLLCTPTKWSDLASFYLFNYIAHAATVLTRPGERSFDFVATVLGCLLFPALGLYRGIEAILSGSVFAKDDLTKAARSGALCMLVRSPGWTPSGGEIVGHVIMRKCEVGDHDGHPGSIPQHGSAHIVTYQAPWTFSRFGRPIAAHRQLIHGTYVIPQGYHFAIVPGSAHFTSPALPLASNPAAQTTSTCTSACSSSPTVSISSTYNLVKALIALAQTGYASLTLYRSRGDQIQQFGFAAFGLTVAPYAVMSIVNLVGNLCRPEYASL</sequence>
<dbReference type="EMBL" id="MU003492">
    <property type="protein sequence ID" value="KAF2478289.1"/>
    <property type="molecule type" value="Genomic_DNA"/>
</dbReference>
<dbReference type="Proteomes" id="UP000799755">
    <property type="component" value="Unassembled WGS sequence"/>
</dbReference>
<reference evidence="1" key="1">
    <citation type="journal article" date="2020" name="Stud. Mycol.">
        <title>101 Dothideomycetes genomes: a test case for predicting lifestyles and emergence of pathogens.</title>
        <authorList>
            <person name="Haridas S."/>
            <person name="Albert R."/>
            <person name="Binder M."/>
            <person name="Bloem J."/>
            <person name="Labutti K."/>
            <person name="Salamov A."/>
            <person name="Andreopoulos B."/>
            <person name="Baker S."/>
            <person name="Barry K."/>
            <person name="Bills G."/>
            <person name="Bluhm B."/>
            <person name="Cannon C."/>
            <person name="Castanera R."/>
            <person name="Culley D."/>
            <person name="Daum C."/>
            <person name="Ezra D."/>
            <person name="Gonzalez J."/>
            <person name="Henrissat B."/>
            <person name="Kuo A."/>
            <person name="Liang C."/>
            <person name="Lipzen A."/>
            <person name="Lutzoni F."/>
            <person name="Magnuson J."/>
            <person name="Mondo S."/>
            <person name="Nolan M."/>
            <person name="Ohm R."/>
            <person name="Pangilinan J."/>
            <person name="Park H.-J."/>
            <person name="Ramirez L."/>
            <person name="Alfaro M."/>
            <person name="Sun H."/>
            <person name="Tritt A."/>
            <person name="Yoshinaga Y."/>
            <person name="Zwiers L.-H."/>
            <person name="Turgeon B."/>
            <person name="Goodwin S."/>
            <person name="Spatafora J."/>
            <person name="Crous P."/>
            <person name="Grigoriev I."/>
        </authorList>
    </citation>
    <scope>NUCLEOTIDE SEQUENCE</scope>
    <source>
        <strain evidence="1">ATCC 200398</strain>
    </source>
</reference>
<protein>
    <submittedName>
        <fullName evidence="1">Uncharacterized protein</fullName>
    </submittedName>
</protein>
<accession>A0ACB6RGA1</accession>
<evidence type="ECO:0000313" key="1">
    <source>
        <dbReference type="EMBL" id="KAF2478289.1"/>
    </source>
</evidence>
<evidence type="ECO:0000313" key="2">
    <source>
        <dbReference type="Proteomes" id="UP000799755"/>
    </source>
</evidence>
<proteinExistence type="predicted"/>
<gene>
    <name evidence="1" type="ORF">BDR25DRAFT_276181</name>
</gene>
<organism evidence="1 2">
    <name type="scientific">Lindgomyces ingoldianus</name>
    <dbReference type="NCBI Taxonomy" id="673940"/>
    <lineage>
        <taxon>Eukaryota</taxon>
        <taxon>Fungi</taxon>
        <taxon>Dikarya</taxon>
        <taxon>Ascomycota</taxon>
        <taxon>Pezizomycotina</taxon>
        <taxon>Dothideomycetes</taxon>
        <taxon>Pleosporomycetidae</taxon>
        <taxon>Pleosporales</taxon>
        <taxon>Lindgomycetaceae</taxon>
        <taxon>Lindgomyces</taxon>
    </lineage>
</organism>